<sequence>MKDAVLKIVKDLRCLADDLESFAESAKEESADSKTKYEQKKTKEKSISIEDVRAVLVSKSQDGMKKEVKALIEKYGAHKLTDLEASCYKDLLKDAEDL</sequence>
<evidence type="ECO:0008006" key="5">
    <source>
        <dbReference type="Google" id="ProtNLM"/>
    </source>
</evidence>
<protein>
    <recommendedName>
        <fullName evidence="5">rRNA biogenesis protein rrp5</fullName>
    </recommendedName>
</protein>
<dbReference type="AlphaFoldDB" id="A0A650LQ59"/>
<organism evidence="3 4">
    <name type="scientific">Clostridium neonatale</name>
    <dbReference type="NCBI Taxonomy" id="137838"/>
    <lineage>
        <taxon>Bacteria</taxon>
        <taxon>Bacillati</taxon>
        <taxon>Bacillota</taxon>
        <taxon>Clostridia</taxon>
        <taxon>Eubacteriales</taxon>
        <taxon>Clostridiaceae</taxon>
        <taxon>Clostridium</taxon>
    </lineage>
</organism>
<dbReference type="EMBL" id="UWJD01000001">
    <property type="protein sequence ID" value="VCT83139.1"/>
    <property type="molecule type" value="Genomic_DNA"/>
</dbReference>
<feature type="coiled-coil region" evidence="1">
    <location>
        <begin position="9"/>
        <end position="43"/>
    </location>
</feature>
<evidence type="ECO:0000256" key="1">
    <source>
        <dbReference type="SAM" id="Coils"/>
    </source>
</evidence>
<keyword evidence="1" id="KW-0175">Coiled coil</keyword>
<gene>
    <name evidence="2" type="ORF">CNEO_45023</name>
    <name evidence="3" type="ORF">CNEONATNEC25_00734</name>
</gene>
<evidence type="ECO:0000313" key="2">
    <source>
        <dbReference type="EMBL" id="CAG9711012.1"/>
    </source>
</evidence>
<accession>A0A650LQ59</accession>
<dbReference type="Proteomes" id="UP000789738">
    <property type="component" value="Unassembled WGS sequence"/>
</dbReference>
<reference evidence="2" key="2">
    <citation type="submission" date="2021-10" db="EMBL/GenBank/DDBJ databases">
        <authorList>
            <person name="Mesa V."/>
        </authorList>
    </citation>
    <scope>NUCLEOTIDE SEQUENCE</scope>
    <source>
        <strain evidence="2">CC3_PB</strain>
    </source>
</reference>
<name>A0A650LQ59_9CLOT</name>
<dbReference type="RefSeq" id="WP_159115641.1">
    <property type="nucleotide sequence ID" value="NZ_CAKJVD010000039.1"/>
</dbReference>
<proteinExistence type="predicted"/>
<dbReference type="EMBL" id="CAKJVE010000004">
    <property type="protein sequence ID" value="CAG9711012.1"/>
    <property type="molecule type" value="Genomic_DNA"/>
</dbReference>
<reference evidence="3 4" key="1">
    <citation type="submission" date="2018-06" db="EMBL/GenBank/DDBJ databases">
        <authorList>
            <consortium name="IHU Genomes"/>
        </authorList>
    </citation>
    <scope>NUCLEOTIDE SEQUENCE [LARGE SCALE GENOMIC DNA]</scope>
    <source>
        <strain evidence="3 4">NEC25</strain>
    </source>
</reference>
<evidence type="ECO:0000313" key="3">
    <source>
        <dbReference type="EMBL" id="VCT83139.1"/>
    </source>
</evidence>
<dbReference type="Proteomes" id="UP000431451">
    <property type="component" value="Unassembled WGS sequence"/>
</dbReference>
<evidence type="ECO:0000313" key="4">
    <source>
        <dbReference type="Proteomes" id="UP000431451"/>
    </source>
</evidence>
<dbReference type="GeneID" id="68876066"/>